<evidence type="ECO:0008006" key="4">
    <source>
        <dbReference type="Google" id="ProtNLM"/>
    </source>
</evidence>
<keyword evidence="3" id="KW-1185">Reference proteome</keyword>
<proteinExistence type="predicted"/>
<comment type="caution">
    <text evidence="2">The sequence shown here is derived from an EMBL/GenBank/DDBJ whole genome shotgun (WGS) entry which is preliminary data.</text>
</comment>
<dbReference type="OrthoDB" id="312663at2759"/>
<keyword evidence="1" id="KW-0175">Coiled coil</keyword>
<reference evidence="2" key="1">
    <citation type="submission" date="2021-01" db="EMBL/GenBank/DDBJ databases">
        <authorList>
            <consortium name="Genoscope - CEA"/>
            <person name="William W."/>
        </authorList>
    </citation>
    <scope>NUCLEOTIDE SEQUENCE</scope>
</reference>
<dbReference type="EMBL" id="CAJJDN010000163">
    <property type="protein sequence ID" value="CAD8125917.1"/>
    <property type="molecule type" value="Genomic_DNA"/>
</dbReference>
<name>A0A8S1RE05_9CILI</name>
<sequence>MNDLDLIRTKIFLKQFIHQNKPQKMKFVIQIQKPLENLDIQVEEMFKKMMKKITDGFFYEKDVLFVLDLEESQKIFQISQTIDDEYKIEEINQSIINNFDQNQNYFGYEKNNFESIGQDCKDFIKDQIDKFLQEFQDQFVNLQREIDNLILELPTPTNMKTSLSKDYDRAQFENNLKNLIEKLNQLTKQSKEPYLLNQEINKLIQRYKILFTTSLREIKQTEQKSKKNQFQSETLTYDLDFNEYDKEILEYYVEYYPYHEDFNQQIKMFQNKFQQQLISFDDRLPQSLKYLEQLKIKSQKEMKPDQTIICLLGQTKVGKNPNNIKIVQTTQKTLVFEAKQPHDQIIISHECNTQTFSISEIEIENFIFIDTPGFGDTNQERRLINQINIFQTLKASKEFILLILFDVQEMLKNKNSLLETINQISLNFGDTLLELGSKLESIILPAFTKCKKEKWEKEFLKNTTHQQLNFLNILRDKIDSNNYIRIYDASYYQYGNQLQECQLDEIKSELINKMNNLIMEQRFSEVAEVGIKIQNIDKQLEQKNMEVQENEQNINIQLVKQLHSQILNQCKLARETQKNSTITIPLVLKLSLEMEKHFKKILNYLNEFHQYIIDDLTNNFVYHMLHNEESSLKNVIIMLEGSQSIYN</sequence>
<feature type="coiled-coil region" evidence="1">
    <location>
        <begin position="132"/>
        <end position="189"/>
    </location>
</feature>
<gene>
    <name evidence="2" type="ORF">PSON_ATCC_30995.1.T1630054</name>
</gene>
<dbReference type="AlphaFoldDB" id="A0A8S1RE05"/>
<evidence type="ECO:0000256" key="1">
    <source>
        <dbReference type="SAM" id="Coils"/>
    </source>
</evidence>
<evidence type="ECO:0000313" key="3">
    <source>
        <dbReference type="Proteomes" id="UP000692954"/>
    </source>
</evidence>
<accession>A0A8S1RE05</accession>
<protein>
    <recommendedName>
        <fullName evidence="4">G domain-containing protein</fullName>
    </recommendedName>
</protein>
<dbReference type="Proteomes" id="UP000692954">
    <property type="component" value="Unassembled WGS sequence"/>
</dbReference>
<organism evidence="2 3">
    <name type="scientific">Paramecium sonneborni</name>
    <dbReference type="NCBI Taxonomy" id="65129"/>
    <lineage>
        <taxon>Eukaryota</taxon>
        <taxon>Sar</taxon>
        <taxon>Alveolata</taxon>
        <taxon>Ciliophora</taxon>
        <taxon>Intramacronucleata</taxon>
        <taxon>Oligohymenophorea</taxon>
        <taxon>Peniculida</taxon>
        <taxon>Parameciidae</taxon>
        <taxon>Paramecium</taxon>
    </lineage>
</organism>
<evidence type="ECO:0000313" key="2">
    <source>
        <dbReference type="EMBL" id="CAD8125917.1"/>
    </source>
</evidence>